<name>A0ABS0LU15_9GAMM</name>
<sequence length="53" mass="5805">MSHAKEAKFDTVATYARIGASIELLTKAAPTLLERAKAPAREVQGPRRQRKVA</sequence>
<proteinExistence type="predicted"/>
<protein>
    <submittedName>
        <fullName evidence="1">Uncharacterized protein</fullName>
    </submittedName>
</protein>
<comment type="caution">
    <text evidence="1">The sequence shown here is derived from an EMBL/GenBank/DDBJ whole genome shotgun (WGS) entry which is preliminary data.</text>
</comment>
<evidence type="ECO:0000313" key="2">
    <source>
        <dbReference type="Proteomes" id="UP000635335"/>
    </source>
</evidence>
<dbReference type="Proteomes" id="UP000635335">
    <property type="component" value="Unassembled WGS sequence"/>
</dbReference>
<accession>A0ABS0LU15</accession>
<dbReference type="RefSeq" id="WP_156106907.1">
    <property type="nucleotide sequence ID" value="NZ_JADUMB010000001.1"/>
</dbReference>
<keyword evidence="2" id="KW-1185">Reference proteome</keyword>
<dbReference type="EMBL" id="JADUMB010000001">
    <property type="protein sequence ID" value="MBH1918631.1"/>
    <property type="molecule type" value="Genomic_DNA"/>
</dbReference>
<evidence type="ECO:0000313" key="1">
    <source>
        <dbReference type="EMBL" id="MBH1918631.1"/>
    </source>
</evidence>
<reference evidence="1 2" key="1">
    <citation type="submission" date="2020-11" db="EMBL/GenBank/DDBJ databases">
        <title>Enhanced detection system for hospital associated transmission using whole genome sequencing surveillance.</title>
        <authorList>
            <person name="Harrison L.H."/>
            <person name="Van Tyne D."/>
            <person name="Marsh J.W."/>
            <person name="Griffith M.P."/>
            <person name="Snyder D.J."/>
            <person name="Cooper V.S."/>
            <person name="Mustapha M."/>
        </authorList>
    </citation>
    <scope>NUCLEOTIDE SEQUENCE [LARGE SCALE GENOMIC DNA]</scope>
    <source>
        <strain evidence="1 2">SER00227</strain>
    </source>
</reference>
<gene>
    <name evidence="1" type="ORF">I5U16_00475</name>
</gene>
<organism evidence="1 2">
    <name type="scientific">Serratia surfactantfaciens</name>
    <dbReference type="NCBI Taxonomy" id="2741499"/>
    <lineage>
        <taxon>Bacteria</taxon>
        <taxon>Pseudomonadati</taxon>
        <taxon>Pseudomonadota</taxon>
        <taxon>Gammaproteobacteria</taxon>
        <taxon>Enterobacterales</taxon>
        <taxon>Yersiniaceae</taxon>
        <taxon>Serratia</taxon>
    </lineage>
</organism>